<feature type="chain" id="PRO_5040759266" evidence="1">
    <location>
        <begin position="25"/>
        <end position="127"/>
    </location>
</feature>
<gene>
    <name evidence="3" type="ORF">OUO13_00340</name>
</gene>
<organism evidence="3 4">
    <name type="scientific">Parathalassolituus penaei</name>
    <dbReference type="NCBI Taxonomy" id="2997323"/>
    <lineage>
        <taxon>Bacteria</taxon>
        <taxon>Pseudomonadati</taxon>
        <taxon>Pseudomonadota</taxon>
        <taxon>Gammaproteobacteria</taxon>
        <taxon>Oceanospirillales</taxon>
        <taxon>Oceanospirillaceae</taxon>
        <taxon>Parathalassolituus</taxon>
    </lineage>
</organism>
<evidence type="ECO:0000313" key="4">
    <source>
        <dbReference type="Proteomes" id="UP001150830"/>
    </source>
</evidence>
<proteinExistence type="predicted"/>
<accession>A0A9X3IQ03</accession>
<dbReference type="RefSeq" id="WP_283171855.1">
    <property type="nucleotide sequence ID" value="NZ_JAPNOA010000003.1"/>
</dbReference>
<evidence type="ECO:0000256" key="1">
    <source>
        <dbReference type="SAM" id="SignalP"/>
    </source>
</evidence>
<feature type="domain" description="PrcB C-terminal" evidence="2">
    <location>
        <begin position="55"/>
        <end position="105"/>
    </location>
</feature>
<keyword evidence="4" id="KW-1185">Reference proteome</keyword>
<dbReference type="GO" id="GO:0008233">
    <property type="term" value="F:peptidase activity"/>
    <property type="evidence" value="ECO:0007669"/>
    <property type="project" value="UniProtKB-KW"/>
</dbReference>
<name>A0A9X3IQ03_9GAMM</name>
<reference evidence="3" key="1">
    <citation type="submission" date="2022-11" db="EMBL/GenBank/DDBJ databases">
        <title>Parathalassolutuus dongxingensis gen. nov., sp. nov., a novel member of family Oceanospirillaceae isolated from a coastal shrimp pond in Guangxi, China.</title>
        <authorList>
            <person name="Chen H."/>
        </authorList>
    </citation>
    <scope>NUCLEOTIDE SEQUENCE</scope>
    <source>
        <strain evidence="3">G-43</strain>
    </source>
</reference>
<dbReference type="PROSITE" id="PS51257">
    <property type="entry name" value="PROKAR_LIPOPROTEIN"/>
    <property type="match status" value="1"/>
</dbReference>
<dbReference type="InterPro" id="IPR025748">
    <property type="entry name" value="PrcB_C_dom"/>
</dbReference>
<dbReference type="GO" id="GO:0006508">
    <property type="term" value="P:proteolysis"/>
    <property type="evidence" value="ECO:0007669"/>
    <property type="project" value="UniProtKB-KW"/>
</dbReference>
<dbReference type="Pfam" id="PF14343">
    <property type="entry name" value="PrcB_C"/>
    <property type="match status" value="1"/>
</dbReference>
<keyword evidence="3" id="KW-0645">Protease</keyword>
<keyword evidence="3" id="KW-0378">Hydrolase</keyword>
<protein>
    <submittedName>
        <fullName evidence="3">Protease complex subunit PrcB family protein</fullName>
    </submittedName>
</protein>
<dbReference type="Proteomes" id="UP001150830">
    <property type="component" value="Unassembled WGS sequence"/>
</dbReference>
<keyword evidence="1" id="KW-0732">Signal</keyword>
<dbReference type="AlphaFoldDB" id="A0A9X3IQ03"/>
<sequence length="127" mass="14225">MTTFKGITLLWVVLMITACSTAQPAETAALATVQELNCPYPAGVDLDNHRQSVRISLGRRPSAGYHIELTRQDVDSGNLFLEFSEQRPDGMAAQMLTSPCMTVSLPDDWQQLVVQNRQNGQRWQFSR</sequence>
<evidence type="ECO:0000313" key="3">
    <source>
        <dbReference type="EMBL" id="MCY0963637.1"/>
    </source>
</evidence>
<feature type="signal peptide" evidence="1">
    <location>
        <begin position="1"/>
        <end position="24"/>
    </location>
</feature>
<dbReference type="EMBL" id="JAPNOA010000003">
    <property type="protein sequence ID" value="MCY0963637.1"/>
    <property type="molecule type" value="Genomic_DNA"/>
</dbReference>
<evidence type="ECO:0000259" key="2">
    <source>
        <dbReference type="Pfam" id="PF14343"/>
    </source>
</evidence>
<comment type="caution">
    <text evidence="3">The sequence shown here is derived from an EMBL/GenBank/DDBJ whole genome shotgun (WGS) entry which is preliminary data.</text>
</comment>